<evidence type="ECO:0000256" key="1">
    <source>
        <dbReference type="SAM" id="MobiDB-lite"/>
    </source>
</evidence>
<evidence type="ECO:0000313" key="2">
    <source>
        <dbReference type="EMBL" id="KKK19319.1"/>
    </source>
</evidence>
<dbReference type="Proteomes" id="UP000034947">
    <property type="component" value="Unassembled WGS sequence"/>
</dbReference>
<feature type="compositionally biased region" description="Basic and acidic residues" evidence="1">
    <location>
        <begin position="197"/>
        <end position="207"/>
    </location>
</feature>
<gene>
    <name evidence="2" type="ORF">AOCH_005553</name>
</gene>
<sequence>MEQAITVFHKDENLEQKEVVIPKKPKRGPLSIPEQLTLIEICRKHAKYTAITSYTKNFWVHIEIELEREIGRRYSHYSCRRRITDFISLRRSYRQMVELGLNPHYHDMPEQVCSLLDDWMNENDLEELDKQIKKQKAIAQLKIDTHVSQSAKIQRVLDWIKNVPDPEPQSAPSRPPSPPGLALQLLASQNVGSSRHHASELSTHDIVKPAYRPATSMGRDKLPIKQEPSSPAHKQEPLLPPSQPKPPSTPQDPYNSMIGKKRPREDHEFVPDRSAQRLRTSQIGLALNKPSPLKEQLPGVVPENTQSTTDTIFNKFWEIMLPYFTERAIKEGPSIAKSESIMHDLFKEVGSALTRAFVKLEQGGRRP</sequence>
<comment type="caution">
    <text evidence="2">The sequence shown here is derived from an EMBL/GenBank/DDBJ whole genome shotgun (WGS) entry which is preliminary data.</text>
</comment>
<name>A0A0F8UI09_9EURO</name>
<feature type="region of interest" description="Disordered" evidence="1">
    <location>
        <begin position="162"/>
        <end position="274"/>
    </location>
</feature>
<dbReference type="AlphaFoldDB" id="A0A0F8UI09"/>
<dbReference type="VEuPathDB" id="FungiDB:P175DRAFT_0556123"/>
<dbReference type="EMBL" id="JYKN01001704">
    <property type="protein sequence ID" value="KKK19319.1"/>
    <property type="molecule type" value="Genomic_DNA"/>
</dbReference>
<feature type="compositionally biased region" description="Basic and acidic residues" evidence="1">
    <location>
        <begin position="263"/>
        <end position="274"/>
    </location>
</feature>
<protein>
    <submittedName>
        <fullName evidence="2">Uncharacterized protein</fullName>
    </submittedName>
</protein>
<proteinExistence type="predicted"/>
<accession>A0A0F8UI09</accession>
<organism evidence="2 3">
    <name type="scientific">Aspergillus ochraceoroseus</name>
    <dbReference type="NCBI Taxonomy" id="138278"/>
    <lineage>
        <taxon>Eukaryota</taxon>
        <taxon>Fungi</taxon>
        <taxon>Dikarya</taxon>
        <taxon>Ascomycota</taxon>
        <taxon>Pezizomycotina</taxon>
        <taxon>Eurotiomycetes</taxon>
        <taxon>Eurotiomycetidae</taxon>
        <taxon>Eurotiales</taxon>
        <taxon>Aspergillaceae</taxon>
        <taxon>Aspergillus</taxon>
        <taxon>Aspergillus subgen. Nidulantes</taxon>
    </lineage>
</organism>
<reference evidence="2 3" key="1">
    <citation type="submission" date="2015-02" db="EMBL/GenBank/DDBJ databases">
        <title>Draft Genome Sequences of Two Closely-Related Aflatoxigenic Aspergillus Species Obtained from the Cote d'Ivoire.</title>
        <authorList>
            <person name="Moore G.G."/>
            <person name="Beltz S.B."/>
            <person name="Mack B.M."/>
        </authorList>
    </citation>
    <scope>NUCLEOTIDE SEQUENCE [LARGE SCALE GENOMIC DNA]</scope>
    <source>
        <strain evidence="2 3">SRRC1432</strain>
    </source>
</reference>
<dbReference type="OrthoDB" id="4414363at2759"/>
<feature type="compositionally biased region" description="Pro residues" evidence="1">
    <location>
        <begin position="238"/>
        <end position="250"/>
    </location>
</feature>
<feature type="compositionally biased region" description="Pro residues" evidence="1">
    <location>
        <begin position="165"/>
        <end position="179"/>
    </location>
</feature>
<keyword evidence="3" id="KW-1185">Reference proteome</keyword>
<evidence type="ECO:0000313" key="3">
    <source>
        <dbReference type="Proteomes" id="UP000034947"/>
    </source>
</evidence>